<keyword evidence="2" id="KW-0285">Flavoprotein</keyword>
<comment type="cofactor">
    <cofactor evidence="1">
        <name>FMN</name>
        <dbReference type="ChEBI" id="CHEBI:58210"/>
    </cofactor>
</comment>
<dbReference type="STRING" id="706587.Desti_2212"/>
<dbReference type="PANTHER" id="PTHR33798">
    <property type="entry name" value="FLAVOPROTEIN OXYGENASE"/>
    <property type="match status" value="1"/>
</dbReference>
<dbReference type="Pfam" id="PF01613">
    <property type="entry name" value="Flavin_Reduct"/>
    <property type="match status" value="1"/>
</dbReference>
<dbReference type="EMBL" id="CP003360">
    <property type="protein sequence ID" value="AFM24903.1"/>
    <property type="molecule type" value="Genomic_DNA"/>
</dbReference>
<dbReference type="GO" id="GO:0010181">
    <property type="term" value="F:FMN binding"/>
    <property type="evidence" value="ECO:0007669"/>
    <property type="project" value="InterPro"/>
</dbReference>
<protein>
    <submittedName>
        <fullName evidence="6">Conserved protein of DIM6/NTAB family</fullName>
    </submittedName>
</protein>
<accession>I4C5R2</accession>
<evidence type="ECO:0000256" key="4">
    <source>
        <dbReference type="ARBA" id="ARBA00038054"/>
    </source>
</evidence>
<dbReference type="HOGENOM" id="CLU_059021_3_2_7"/>
<sequence length="202" mass="22498">MILKPFLREGVMSLPITFISTVSVDGIRNIAPWSCIMPILRPLDLICAASAHKRDTLRNIRDTGEFVINLPGIQLANKVIPTAKPIPPEADEFAFSGLDEKKSELIKAPGIAGCYAWMECKLVTLYEETHYVLIVGQVVRLEICDDVLTPDGTLDLSKAQPLMMTSLRKGMNFCTVHEINHFEPFSAMFEDGNDPLAKKYDC</sequence>
<evidence type="ECO:0000256" key="3">
    <source>
        <dbReference type="ARBA" id="ARBA00022643"/>
    </source>
</evidence>
<dbReference type="InterPro" id="IPR012349">
    <property type="entry name" value="Split_barrel_FMN-bd"/>
</dbReference>
<dbReference type="SMART" id="SM00903">
    <property type="entry name" value="Flavin_Reduct"/>
    <property type="match status" value="1"/>
</dbReference>
<reference evidence="7" key="1">
    <citation type="submission" date="2012-06" db="EMBL/GenBank/DDBJ databases">
        <title>Complete sequence of chromosome of Desulfomonile tiedjei DSM 6799.</title>
        <authorList>
            <person name="Lucas S."/>
            <person name="Copeland A."/>
            <person name="Lapidus A."/>
            <person name="Glavina del Rio T."/>
            <person name="Dalin E."/>
            <person name="Tice H."/>
            <person name="Bruce D."/>
            <person name="Goodwin L."/>
            <person name="Pitluck S."/>
            <person name="Peters L."/>
            <person name="Ovchinnikova G."/>
            <person name="Zeytun A."/>
            <person name="Lu M."/>
            <person name="Kyrpides N."/>
            <person name="Mavromatis K."/>
            <person name="Ivanova N."/>
            <person name="Brettin T."/>
            <person name="Detter J.C."/>
            <person name="Han C."/>
            <person name="Larimer F."/>
            <person name="Land M."/>
            <person name="Hauser L."/>
            <person name="Markowitz V."/>
            <person name="Cheng J.-F."/>
            <person name="Hugenholtz P."/>
            <person name="Woyke T."/>
            <person name="Wu D."/>
            <person name="Spring S."/>
            <person name="Schroeder M."/>
            <person name="Brambilla E."/>
            <person name="Klenk H.-P."/>
            <person name="Eisen J.A."/>
        </authorList>
    </citation>
    <scope>NUCLEOTIDE SEQUENCE [LARGE SCALE GENOMIC DNA]</scope>
    <source>
        <strain evidence="7">ATCC 49306 / DSM 6799 / DCB-1</strain>
    </source>
</reference>
<dbReference type="SUPFAM" id="SSF50475">
    <property type="entry name" value="FMN-binding split barrel"/>
    <property type="match status" value="1"/>
</dbReference>
<dbReference type="Proteomes" id="UP000006055">
    <property type="component" value="Chromosome"/>
</dbReference>
<proteinExistence type="inferred from homology"/>
<evidence type="ECO:0000256" key="1">
    <source>
        <dbReference type="ARBA" id="ARBA00001917"/>
    </source>
</evidence>
<dbReference type="PANTHER" id="PTHR33798:SF5">
    <property type="entry name" value="FLAVIN REDUCTASE LIKE DOMAIN-CONTAINING PROTEIN"/>
    <property type="match status" value="1"/>
</dbReference>
<dbReference type="GO" id="GO:0016646">
    <property type="term" value="F:oxidoreductase activity, acting on the CH-NH group of donors, NAD or NADP as acceptor"/>
    <property type="evidence" value="ECO:0007669"/>
    <property type="project" value="UniProtKB-ARBA"/>
</dbReference>
<evidence type="ECO:0000259" key="5">
    <source>
        <dbReference type="SMART" id="SM00903"/>
    </source>
</evidence>
<organism evidence="6 7">
    <name type="scientific">Desulfomonile tiedjei (strain ATCC 49306 / DSM 6799 / DCB-1)</name>
    <dbReference type="NCBI Taxonomy" id="706587"/>
    <lineage>
        <taxon>Bacteria</taxon>
        <taxon>Pseudomonadati</taxon>
        <taxon>Thermodesulfobacteriota</taxon>
        <taxon>Desulfomonilia</taxon>
        <taxon>Desulfomonilales</taxon>
        <taxon>Desulfomonilaceae</taxon>
        <taxon>Desulfomonile</taxon>
    </lineage>
</organism>
<comment type="similarity">
    <text evidence="4">Belongs to the flavoredoxin family.</text>
</comment>
<dbReference type="AlphaFoldDB" id="I4C5R2"/>
<evidence type="ECO:0000256" key="2">
    <source>
        <dbReference type="ARBA" id="ARBA00022630"/>
    </source>
</evidence>
<dbReference type="InterPro" id="IPR002563">
    <property type="entry name" value="Flavin_Rdtase-like_dom"/>
</dbReference>
<dbReference type="OrthoDB" id="9794638at2"/>
<feature type="domain" description="Flavin reductase like" evidence="5">
    <location>
        <begin position="12"/>
        <end position="160"/>
    </location>
</feature>
<evidence type="ECO:0000313" key="7">
    <source>
        <dbReference type="Proteomes" id="UP000006055"/>
    </source>
</evidence>
<keyword evidence="3" id="KW-0288">FMN</keyword>
<dbReference type="Gene3D" id="2.30.110.10">
    <property type="entry name" value="Electron Transport, Fmn-binding Protein, Chain A"/>
    <property type="match status" value="1"/>
</dbReference>
<dbReference type="RefSeq" id="WP_014810046.1">
    <property type="nucleotide sequence ID" value="NC_018025.1"/>
</dbReference>
<keyword evidence="7" id="KW-1185">Reference proteome</keyword>
<name>I4C5R2_DESTA</name>
<dbReference type="eggNOG" id="COG1853">
    <property type="taxonomic scope" value="Bacteria"/>
</dbReference>
<dbReference type="KEGG" id="dti:Desti_2212"/>
<gene>
    <name evidence="6" type="ordered locus">Desti_2212</name>
</gene>
<evidence type="ECO:0000313" key="6">
    <source>
        <dbReference type="EMBL" id="AFM24903.1"/>
    </source>
</evidence>